<dbReference type="PANTHER" id="PTHR33572:SF18">
    <property type="entry name" value="SPORE DEVELOPMENT REGULATOR VOSA"/>
    <property type="match status" value="1"/>
</dbReference>
<keyword evidence="2" id="KW-0805">Transcription regulation</keyword>
<feature type="compositionally biased region" description="Polar residues" evidence="5">
    <location>
        <begin position="231"/>
        <end position="240"/>
    </location>
</feature>
<keyword evidence="8" id="KW-1185">Reference proteome</keyword>
<evidence type="ECO:0000313" key="8">
    <source>
        <dbReference type="Proteomes" id="UP001479436"/>
    </source>
</evidence>
<dbReference type="InterPro" id="IPR021740">
    <property type="entry name" value="Velvet"/>
</dbReference>
<dbReference type="InterPro" id="IPR038491">
    <property type="entry name" value="Velvet_dom_sf"/>
</dbReference>
<evidence type="ECO:0000256" key="3">
    <source>
        <dbReference type="ARBA" id="ARBA00023163"/>
    </source>
</evidence>
<evidence type="ECO:0000256" key="2">
    <source>
        <dbReference type="ARBA" id="ARBA00023015"/>
    </source>
</evidence>
<dbReference type="EMBL" id="JASJQH010000047">
    <property type="protein sequence ID" value="KAK9767889.1"/>
    <property type="molecule type" value="Genomic_DNA"/>
</dbReference>
<dbReference type="Gene3D" id="2.60.40.3960">
    <property type="entry name" value="Velvet domain"/>
    <property type="match status" value="1"/>
</dbReference>
<protein>
    <recommendedName>
        <fullName evidence="6">Velvet domain-containing protein</fullName>
    </recommendedName>
</protein>
<evidence type="ECO:0000256" key="5">
    <source>
        <dbReference type="SAM" id="MobiDB-lite"/>
    </source>
</evidence>
<evidence type="ECO:0000313" key="7">
    <source>
        <dbReference type="EMBL" id="KAK9767889.1"/>
    </source>
</evidence>
<dbReference type="Proteomes" id="UP001479436">
    <property type="component" value="Unassembled WGS sequence"/>
</dbReference>
<feature type="region of interest" description="Disordered" evidence="5">
    <location>
        <begin position="206"/>
        <end position="240"/>
    </location>
</feature>
<sequence length="333" mass="38456">MNNPGCIQQPHFLTTPQCFRPFTTNCRLKVRQQPVHARLCSSKEKVDRRPIDPPPIIQIESNDGDDDLFQNPNIILFVTLISADIAQPEYIHPKCLTGTTVSSLFKLKDIDNSDGGFFVFPDISVRLEGRFRLRFSLYEINSTNVEYITTELSDLFTVYAPKQFPGMSESTLLSRYFAEQGVRIRIRKENRMRTMSENINIIKHKRKPDHETSPCLSQDSDRTRRGLSPTYMASTESGSRPLQDITRVQHRAVDYESRSWYSEAAAVRPMVMNTTSEFNPCFPHDSNFYPTVNTTTIQPRRPEDGFSTLFDMYLQQKNIPYSKPTQHMRPPEN</sequence>
<evidence type="ECO:0000256" key="1">
    <source>
        <dbReference type="ARBA" id="ARBA00004123"/>
    </source>
</evidence>
<dbReference type="InterPro" id="IPR037525">
    <property type="entry name" value="Velvet_dom"/>
</dbReference>
<evidence type="ECO:0000259" key="6">
    <source>
        <dbReference type="PROSITE" id="PS51821"/>
    </source>
</evidence>
<dbReference type="PANTHER" id="PTHR33572">
    <property type="entry name" value="SPORE DEVELOPMENT REGULATOR VOSA"/>
    <property type="match status" value="1"/>
</dbReference>
<proteinExistence type="predicted"/>
<keyword evidence="4" id="KW-0539">Nucleus</keyword>
<feature type="domain" description="Velvet" evidence="6">
    <location>
        <begin position="21"/>
        <end position="187"/>
    </location>
</feature>
<evidence type="ECO:0000256" key="4">
    <source>
        <dbReference type="ARBA" id="ARBA00023242"/>
    </source>
</evidence>
<comment type="subcellular location">
    <subcellularLocation>
        <location evidence="1">Nucleus</location>
    </subcellularLocation>
</comment>
<dbReference type="PROSITE" id="PS51821">
    <property type="entry name" value="VELVET"/>
    <property type="match status" value="1"/>
</dbReference>
<reference evidence="7 8" key="1">
    <citation type="submission" date="2023-04" db="EMBL/GenBank/DDBJ databases">
        <title>Genome of Basidiobolus ranarum AG-B5.</title>
        <authorList>
            <person name="Stajich J.E."/>
            <person name="Carter-House D."/>
            <person name="Gryganskyi A."/>
        </authorList>
    </citation>
    <scope>NUCLEOTIDE SEQUENCE [LARGE SCALE GENOMIC DNA]</scope>
    <source>
        <strain evidence="7 8">AG-B5</strain>
    </source>
</reference>
<comment type="caution">
    <text evidence="7">The sequence shown here is derived from an EMBL/GenBank/DDBJ whole genome shotgun (WGS) entry which is preliminary data.</text>
</comment>
<organism evidence="7 8">
    <name type="scientific">Basidiobolus ranarum</name>
    <dbReference type="NCBI Taxonomy" id="34480"/>
    <lineage>
        <taxon>Eukaryota</taxon>
        <taxon>Fungi</taxon>
        <taxon>Fungi incertae sedis</taxon>
        <taxon>Zoopagomycota</taxon>
        <taxon>Entomophthoromycotina</taxon>
        <taxon>Basidiobolomycetes</taxon>
        <taxon>Basidiobolales</taxon>
        <taxon>Basidiobolaceae</taxon>
        <taxon>Basidiobolus</taxon>
    </lineage>
</organism>
<gene>
    <name evidence="7" type="ORF">K7432_001913</name>
</gene>
<keyword evidence="3" id="KW-0804">Transcription</keyword>
<dbReference type="Pfam" id="PF11754">
    <property type="entry name" value="Velvet"/>
    <property type="match status" value="2"/>
</dbReference>
<name>A0ABR2X2A4_9FUNG</name>
<accession>A0ABR2X2A4</accession>